<dbReference type="EMBL" id="BBXV01000027">
    <property type="protein sequence ID" value="GAQ18451.1"/>
    <property type="molecule type" value="Genomic_DNA"/>
</dbReference>
<dbReference type="SUPFAM" id="SSF51261">
    <property type="entry name" value="Duplicated hybrid motif"/>
    <property type="match status" value="1"/>
</dbReference>
<dbReference type="OrthoDB" id="9805070at2"/>
<comment type="caution">
    <text evidence="4">The sequence shown here is derived from an EMBL/GenBank/DDBJ whole genome shotgun (WGS) entry which is preliminary data.</text>
</comment>
<dbReference type="AlphaFoldDB" id="A0A0U9H6Y9"/>
<organism evidence="4 5">
    <name type="scientific">Oceanobacillus picturae</name>
    <dbReference type="NCBI Taxonomy" id="171693"/>
    <lineage>
        <taxon>Bacteria</taxon>
        <taxon>Bacillati</taxon>
        <taxon>Bacillota</taxon>
        <taxon>Bacilli</taxon>
        <taxon>Bacillales</taxon>
        <taxon>Bacillaceae</taxon>
        <taxon>Oceanobacillus</taxon>
    </lineage>
</organism>
<evidence type="ECO:0000256" key="1">
    <source>
        <dbReference type="ARBA" id="ARBA00022729"/>
    </source>
</evidence>
<dbReference type="RefSeq" id="WP_058950448.1">
    <property type="nucleotide sequence ID" value="NZ_BBXV01000027.1"/>
</dbReference>
<evidence type="ECO:0000256" key="2">
    <source>
        <dbReference type="SAM" id="Phobius"/>
    </source>
</evidence>
<keyword evidence="2" id="KW-0812">Transmembrane</keyword>
<dbReference type="PANTHER" id="PTHR21666">
    <property type="entry name" value="PEPTIDASE-RELATED"/>
    <property type="match status" value="1"/>
</dbReference>
<evidence type="ECO:0000259" key="3">
    <source>
        <dbReference type="Pfam" id="PF01551"/>
    </source>
</evidence>
<sequence>MKHLKQFAKHLIRKKLLVGTGSFLIANIIPVLIFLVLCTLLMAVIGALSGSVDHQHNDQDDDGGGGYICSPTGDMNQKEWDSYFKHEDRSGVFKGYGNDIIELSEEKGIDPILFGAIALHETGYGTSSGVVDKNNPGGLMDPATDWQTLQRFPTLKDGLEAMADTLYNRIIVDGLVTIEQLGEVYAPIGAENDPNNLNKHWIPTMKKLTANMGGLTMNCEAEDHVDMELIGGKSWVSPYTKTITSGFGYRSGCGNCTTFHAGIDIASAGIRNTPIVSFADGKVTISESNGTTFDSTMENMGNGYGWYIEVDHGNGIKTRYAHMGKKGIPAGSEVKAGDVIGYVGSTGASTAPHLHFEILMEGEKVDPMPHVKSFLTGEK</sequence>
<dbReference type="Proteomes" id="UP000052946">
    <property type="component" value="Unassembled WGS sequence"/>
</dbReference>
<dbReference type="PANTHER" id="PTHR21666:SF289">
    <property type="entry name" value="L-ALA--D-GLU ENDOPEPTIDASE"/>
    <property type="match status" value="1"/>
</dbReference>
<dbReference type="InterPro" id="IPR011055">
    <property type="entry name" value="Dup_hybrid_motif"/>
</dbReference>
<keyword evidence="1" id="KW-0732">Signal</keyword>
<keyword evidence="2" id="KW-1133">Transmembrane helix</keyword>
<keyword evidence="2" id="KW-0472">Membrane</keyword>
<name>A0A0U9H6Y9_9BACI</name>
<reference evidence="5" key="1">
    <citation type="submission" date="2015-07" db="EMBL/GenBank/DDBJ databases">
        <title>Draft Genome Sequence of Oceanobacillus picturae Heshi-B3 that Was Isolated from Fermented Rice Bran with Aging Salted Mackerel, Which Was Named Heshiko as Traditional Fermented Seafood in Japan.</title>
        <authorList>
            <person name="Akuzawa S."/>
            <person name="Nakagawa J."/>
            <person name="Kanekatsu T."/>
            <person name="Kanesaki Y."/>
            <person name="Suzuki T."/>
        </authorList>
    </citation>
    <scope>NUCLEOTIDE SEQUENCE [LARGE SCALE GENOMIC DNA]</scope>
    <source>
        <strain evidence="5">Heshi-B3</strain>
    </source>
</reference>
<dbReference type="Gene3D" id="2.70.70.10">
    <property type="entry name" value="Glucose Permease (Domain IIA)"/>
    <property type="match status" value="1"/>
</dbReference>
<protein>
    <submittedName>
        <fullName evidence="4">Glycyl-glycine endopeptidase ALE-1</fullName>
    </submittedName>
</protein>
<proteinExistence type="predicted"/>
<dbReference type="InterPro" id="IPR016047">
    <property type="entry name" value="M23ase_b-sheet_dom"/>
</dbReference>
<accession>A0A0U9H6Y9</accession>
<feature type="domain" description="M23ase beta-sheet core" evidence="3">
    <location>
        <begin position="259"/>
        <end position="367"/>
    </location>
</feature>
<gene>
    <name evidence="4" type="ORF">OPHB3_2391</name>
</gene>
<dbReference type="Pfam" id="PF01551">
    <property type="entry name" value="Peptidase_M23"/>
    <property type="match status" value="1"/>
</dbReference>
<feature type="transmembrane region" description="Helical" evidence="2">
    <location>
        <begin position="21"/>
        <end position="48"/>
    </location>
</feature>
<dbReference type="CDD" id="cd12797">
    <property type="entry name" value="M23_peptidase"/>
    <property type="match status" value="1"/>
</dbReference>
<dbReference type="InterPro" id="IPR050570">
    <property type="entry name" value="Cell_wall_metabolism_enzyme"/>
</dbReference>
<evidence type="ECO:0000313" key="5">
    <source>
        <dbReference type="Proteomes" id="UP000052946"/>
    </source>
</evidence>
<evidence type="ECO:0000313" key="4">
    <source>
        <dbReference type="EMBL" id="GAQ18451.1"/>
    </source>
</evidence>
<reference evidence="4 5" key="2">
    <citation type="journal article" date="2016" name="Genome Announc.">
        <title>Draft Genome Sequence of Oceanobacillus picturae Heshi-B3, Isolated from Fermented Rice Bran in a Traditional Japanese Seafood Dish.</title>
        <authorList>
            <person name="Akuzawa S."/>
            <person name="Nagaoka J."/>
            <person name="Kanekatsu M."/>
            <person name="Kanesaki Y."/>
            <person name="Suzuki T."/>
        </authorList>
    </citation>
    <scope>NUCLEOTIDE SEQUENCE [LARGE SCALE GENOMIC DNA]</scope>
    <source>
        <strain evidence="4 5">Heshi-B3</strain>
    </source>
</reference>
<dbReference type="GO" id="GO:0004222">
    <property type="term" value="F:metalloendopeptidase activity"/>
    <property type="evidence" value="ECO:0007669"/>
    <property type="project" value="TreeGrafter"/>
</dbReference>